<dbReference type="InterPro" id="IPR048970">
    <property type="entry name" value="OB_Ssb-like"/>
</dbReference>
<keyword evidence="3" id="KW-1185">Reference proteome</keyword>
<gene>
    <name evidence="2" type="ORF">Tco_0681563</name>
</gene>
<proteinExistence type="predicted"/>
<dbReference type="PANTHER" id="PTHR31472">
    <property type="entry name" value="OS05G0244600 PROTEIN"/>
    <property type="match status" value="1"/>
</dbReference>
<dbReference type="EMBL" id="BQNB010009687">
    <property type="protein sequence ID" value="GJS66999.1"/>
    <property type="molecule type" value="Genomic_DNA"/>
</dbReference>
<protein>
    <submittedName>
        <fullName evidence="2">Nucleic acid-binding, OB-fold-like protein</fullName>
    </submittedName>
</protein>
<dbReference type="PANTHER" id="PTHR31472:SF5">
    <property type="entry name" value="OS05G0244600 PROTEIN"/>
    <property type="match status" value="1"/>
</dbReference>
<name>A0ABQ4XNQ0_9ASTR</name>
<dbReference type="Gene3D" id="2.40.50.140">
    <property type="entry name" value="Nucleic acid-binding proteins"/>
    <property type="match status" value="1"/>
</dbReference>
<sequence>MSLEPRDHQLISLGHYSMFTCDSHNVNTRIIIRVLRIILVVLPEHPSDTYVFTVKMEILLEPTSNKLMVQVKMEMETPRSSGVYFITTCSYSTDTSKELMKAQVYVSKLSCRYFEPLTILLFADEALEIPSSYRDEVGHHRVMGVLLWLLYAVNNKQLDVLVLRQQGSHERTRMVCLALWLIKLLIKHVFTKVDNLRPGTSGHNLIVKVVGAKLVLQKSKPNDRQMRIAECLVGDETGSILFTVRNNQVLPLSVALVRIIYTACGIREMKFLLLALSDVGYQMHLDLG</sequence>
<evidence type="ECO:0000313" key="2">
    <source>
        <dbReference type="EMBL" id="GJS66999.1"/>
    </source>
</evidence>
<comment type="caution">
    <text evidence="2">The sequence shown here is derived from an EMBL/GenBank/DDBJ whole genome shotgun (WGS) entry which is preliminary data.</text>
</comment>
<organism evidence="2 3">
    <name type="scientific">Tanacetum coccineum</name>
    <dbReference type="NCBI Taxonomy" id="301880"/>
    <lineage>
        <taxon>Eukaryota</taxon>
        <taxon>Viridiplantae</taxon>
        <taxon>Streptophyta</taxon>
        <taxon>Embryophyta</taxon>
        <taxon>Tracheophyta</taxon>
        <taxon>Spermatophyta</taxon>
        <taxon>Magnoliopsida</taxon>
        <taxon>eudicotyledons</taxon>
        <taxon>Gunneridae</taxon>
        <taxon>Pentapetalae</taxon>
        <taxon>asterids</taxon>
        <taxon>campanulids</taxon>
        <taxon>Asterales</taxon>
        <taxon>Asteraceae</taxon>
        <taxon>Asteroideae</taxon>
        <taxon>Anthemideae</taxon>
        <taxon>Anthemidinae</taxon>
        <taxon>Tanacetum</taxon>
    </lineage>
</organism>
<dbReference type="Pfam" id="PF21473">
    <property type="entry name" value="OB_Ssb-like"/>
    <property type="match status" value="1"/>
</dbReference>
<dbReference type="SUPFAM" id="SSF50249">
    <property type="entry name" value="Nucleic acid-binding proteins"/>
    <property type="match status" value="1"/>
</dbReference>
<reference evidence="2" key="2">
    <citation type="submission" date="2022-01" db="EMBL/GenBank/DDBJ databases">
        <authorList>
            <person name="Yamashiro T."/>
            <person name="Shiraishi A."/>
            <person name="Satake H."/>
            <person name="Nakayama K."/>
        </authorList>
    </citation>
    <scope>NUCLEOTIDE SEQUENCE</scope>
</reference>
<evidence type="ECO:0000259" key="1">
    <source>
        <dbReference type="Pfam" id="PF21473"/>
    </source>
</evidence>
<feature type="domain" description="Single-stranded DNA binding protein Ssb-like OB fold" evidence="1">
    <location>
        <begin position="196"/>
        <end position="249"/>
    </location>
</feature>
<dbReference type="Proteomes" id="UP001151760">
    <property type="component" value="Unassembled WGS sequence"/>
</dbReference>
<accession>A0ABQ4XNQ0</accession>
<reference evidence="2" key="1">
    <citation type="journal article" date="2022" name="Int. J. Mol. Sci.">
        <title>Draft Genome of Tanacetum Coccineum: Genomic Comparison of Closely Related Tanacetum-Family Plants.</title>
        <authorList>
            <person name="Yamashiro T."/>
            <person name="Shiraishi A."/>
            <person name="Nakayama K."/>
            <person name="Satake H."/>
        </authorList>
    </citation>
    <scope>NUCLEOTIDE SEQUENCE</scope>
</reference>
<dbReference type="InterPro" id="IPR012340">
    <property type="entry name" value="NA-bd_OB-fold"/>
</dbReference>
<evidence type="ECO:0000313" key="3">
    <source>
        <dbReference type="Proteomes" id="UP001151760"/>
    </source>
</evidence>